<dbReference type="Pfam" id="PF13927">
    <property type="entry name" value="Ig_3"/>
    <property type="match status" value="1"/>
</dbReference>
<dbReference type="InterPro" id="IPR003599">
    <property type="entry name" value="Ig_sub"/>
</dbReference>
<feature type="domain" description="Ig-like" evidence="2">
    <location>
        <begin position="153"/>
        <end position="254"/>
    </location>
</feature>
<evidence type="ECO:0000259" key="2">
    <source>
        <dbReference type="PROSITE" id="PS50835"/>
    </source>
</evidence>
<dbReference type="AlphaFoldDB" id="A0AAW0XV47"/>
<dbReference type="InterPro" id="IPR003598">
    <property type="entry name" value="Ig_sub2"/>
</dbReference>
<dbReference type="CDD" id="cd00099">
    <property type="entry name" value="IgV"/>
    <property type="match status" value="1"/>
</dbReference>
<proteinExistence type="predicted"/>
<dbReference type="InterPro" id="IPR036179">
    <property type="entry name" value="Ig-like_dom_sf"/>
</dbReference>
<keyword evidence="4" id="KW-1185">Reference proteome</keyword>
<comment type="caution">
    <text evidence="3">The sequence shown here is derived from an EMBL/GenBank/DDBJ whole genome shotgun (WGS) entry which is preliminary data.</text>
</comment>
<sequence>MCVTTTMTAAMTATITAAPTIAAILTALLLCLSTTKGQESEEGERHEITWGRPNTNTAYFDDDTPTNVTAVVGQKATLPCQVINLDKKDVSWIRQRDLHILTVGIFTYTSDDRFKVYHPEDSNEWYLEISPVTFRDAGVYECQVSTSPKVFLPILLTVEVQQARIQGPKEVYIQSGSTIKLTCIVNTHSENVGAVTWFRDTNELDYDSPRGGVSIEIEKTPAKTTSKLFLTRAMKGDSGNYTCAPQFADAASVVVHVVNGEESAAVHTAGSSCVCSS</sequence>
<dbReference type="SUPFAM" id="SSF48726">
    <property type="entry name" value="Immunoglobulin"/>
    <property type="match status" value="2"/>
</dbReference>
<evidence type="ECO:0000313" key="4">
    <source>
        <dbReference type="Proteomes" id="UP001445076"/>
    </source>
</evidence>
<dbReference type="PANTHER" id="PTHR23279:SF6">
    <property type="entry name" value="DEFECTIVE PROBOSCIS EXTENSION RESPONSE 7, ISOFORM F"/>
    <property type="match status" value="1"/>
</dbReference>
<dbReference type="Gene3D" id="2.60.40.10">
    <property type="entry name" value="Immunoglobulins"/>
    <property type="match status" value="2"/>
</dbReference>
<dbReference type="SMART" id="SM00408">
    <property type="entry name" value="IGc2"/>
    <property type="match status" value="2"/>
</dbReference>
<dbReference type="EMBL" id="JARKIK010000024">
    <property type="protein sequence ID" value="KAK8743686.1"/>
    <property type="molecule type" value="Genomic_DNA"/>
</dbReference>
<dbReference type="Pfam" id="PF07686">
    <property type="entry name" value="V-set"/>
    <property type="match status" value="1"/>
</dbReference>
<dbReference type="InterPro" id="IPR037448">
    <property type="entry name" value="Zig-8"/>
</dbReference>
<reference evidence="3 4" key="1">
    <citation type="journal article" date="2024" name="BMC Genomics">
        <title>Genome assembly of redclaw crayfish (Cherax quadricarinatus) provides insights into its immune adaptation and hypoxia tolerance.</title>
        <authorList>
            <person name="Liu Z."/>
            <person name="Zheng J."/>
            <person name="Li H."/>
            <person name="Fang K."/>
            <person name="Wang S."/>
            <person name="He J."/>
            <person name="Zhou D."/>
            <person name="Weng S."/>
            <person name="Chi M."/>
            <person name="Gu Z."/>
            <person name="He J."/>
            <person name="Li F."/>
            <person name="Wang M."/>
        </authorList>
    </citation>
    <scope>NUCLEOTIDE SEQUENCE [LARGE SCALE GENOMIC DNA]</scope>
    <source>
        <strain evidence="3">ZL_2023a</strain>
    </source>
</reference>
<dbReference type="SMART" id="SM00406">
    <property type="entry name" value="IGv"/>
    <property type="match status" value="2"/>
</dbReference>
<feature type="domain" description="Ig-like" evidence="2">
    <location>
        <begin position="53"/>
        <end position="152"/>
    </location>
</feature>
<gene>
    <name evidence="3" type="ORF">OTU49_001210</name>
</gene>
<keyword evidence="1" id="KW-0732">Signal</keyword>
<dbReference type="FunFam" id="2.60.40.10:FF:000129">
    <property type="entry name" value="CLUMA_CG018772, isoform A"/>
    <property type="match status" value="1"/>
</dbReference>
<feature type="signal peptide" evidence="1">
    <location>
        <begin position="1"/>
        <end position="37"/>
    </location>
</feature>
<dbReference type="GO" id="GO:0032589">
    <property type="term" value="C:neuron projection membrane"/>
    <property type="evidence" value="ECO:0007669"/>
    <property type="project" value="TreeGrafter"/>
</dbReference>
<dbReference type="Proteomes" id="UP001445076">
    <property type="component" value="Unassembled WGS sequence"/>
</dbReference>
<organism evidence="3 4">
    <name type="scientific">Cherax quadricarinatus</name>
    <name type="common">Australian red claw crayfish</name>
    <dbReference type="NCBI Taxonomy" id="27406"/>
    <lineage>
        <taxon>Eukaryota</taxon>
        <taxon>Metazoa</taxon>
        <taxon>Ecdysozoa</taxon>
        <taxon>Arthropoda</taxon>
        <taxon>Crustacea</taxon>
        <taxon>Multicrustacea</taxon>
        <taxon>Malacostraca</taxon>
        <taxon>Eumalacostraca</taxon>
        <taxon>Eucarida</taxon>
        <taxon>Decapoda</taxon>
        <taxon>Pleocyemata</taxon>
        <taxon>Astacidea</taxon>
        <taxon>Parastacoidea</taxon>
        <taxon>Parastacidae</taxon>
        <taxon>Cherax</taxon>
    </lineage>
</organism>
<evidence type="ECO:0000256" key="1">
    <source>
        <dbReference type="SAM" id="SignalP"/>
    </source>
</evidence>
<dbReference type="SMART" id="SM00409">
    <property type="entry name" value="IG"/>
    <property type="match status" value="2"/>
</dbReference>
<dbReference type="PANTHER" id="PTHR23279">
    <property type="entry name" value="DEFECTIVE PROBOSCIS EXTENSION RESPONSE DPR -RELATED"/>
    <property type="match status" value="1"/>
</dbReference>
<dbReference type="InterPro" id="IPR007110">
    <property type="entry name" value="Ig-like_dom"/>
</dbReference>
<feature type="chain" id="PRO_5043900841" description="Ig-like domain-containing protein" evidence="1">
    <location>
        <begin position="38"/>
        <end position="277"/>
    </location>
</feature>
<dbReference type="PROSITE" id="PS50835">
    <property type="entry name" value="IG_LIKE"/>
    <property type="match status" value="2"/>
</dbReference>
<evidence type="ECO:0000313" key="3">
    <source>
        <dbReference type="EMBL" id="KAK8743686.1"/>
    </source>
</evidence>
<name>A0AAW0XV47_CHEQU</name>
<feature type="non-terminal residue" evidence="3">
    <location>
        <position position="277"/>
    </location>
</feature>
<dbReference type="GO" id="GO:0050808">
    <property type="term" value="P:synapse organization"/>
    <property type="evidence" value="ECO:0007669"/>
    <property type="project" value="TreeGrafter"/>
</dbReference>
<protein>
    <recommendedName>
        <fullName evidence="2">Ig-like domain-containing protein</fullName>
    </recommendedName>
</protein>
<accession>A0AAW0XV47</accession>
<dbReference type="InterPro" id="IPR013783">
    <property type="entry name" value="Ig-like_fold"/>
</dbReference>
<dbReference type="InterPro" id="IPR013106">
    <property type="entry name" value="Ig_V-set"/>
</dbReference>